<feature type="domain" description="BIG2" evidence="1">
    <location>
        <begin position="1167"/>
        <end position="1238"/>
    </location>
</feature>
<accession>A0ABP8NNB1</accession>
<feature type="domain" description="BIG2" evidence="1">
    <location>
        <begin position="3265"/>
        <end position="3340"/>
    </location>
</feature>
<proteinExistence type="predicted"/>
<feature type="domain" description="BIG2" evidence="1">
    <location>
        <begin position="1025"/>
        <end position="1095"/>
    </location>
</feature>
<feature type="domain" description="BIG2" evidence="1">
    <location>
        <begin position="2691"/>
        <end position="2761"/>
    </location>
</feature>
<dbReference type="Gene3D" id="2.60.120.260">
    <property type="entry name" value="Galactose-binding domain-like"/>
    <property type="match status" value="1"/>
</dbReference>
<feature type="domain" description="BIG2" evidence="1">
    <location>
        <begin position="244"/>
        <end position="317"/>
    </location>
</feature>
<reference evidence="3" key="1">
    <citation type="journal article" date="2019" name="Int. J. Syst. Evol. Microbiol.">
        <title>The Global Catalogue of Microorganisms (GCM) 10K type strain sequencing project: providing services to taxonomists for standard genome sequencing and annotation.</title>
        <authorList>
            <consortium name="The Broad Institute Genomics Platform"/>
            <consortium name="The Broad Institute Genome Sequencing Center for Infectious Disease"/>
            <person name="Wu L."/>
            <person name="Ma J."/>
        </authorList>
    </citation>
    <scope>NUCLEOTIDE SEQUENCE [LARGE SCALE GENOMIC DNA]</scope>
    <source>
        <strain evidence="3">JCM 32105</strain>
    </source>
</reference>
<feature type="domain" description="BIG2" evidence="1">
    <location>
        <begin position="2407"/>
        <end position="2477"/>
    </location>
</feature>
<feature type="domain" description="BIG2" evidence="1">
    <location>
        <begin position="2260"/>
        <end position="2326"/>
    </location>
</feature>
<feature type="domain" description="BIG2" evidence="1">
    <location>
        <begin position="658"/>
        <end position="733"/>
    </location>
</feature>
<feature type="domain" description="BIG2" evidence="1">
    <location>
        <begin position="583"/>
        <end position="655"/>
    </location>
</feature>
<feature type="domain" description="BIG2" evidence="1">
    <location>
        <begin position="2623"/>
        <end position="2690"/>
    </location>
</feature>
<name>A0ABP8NNB1_9BACT</name>
<feature type="domain" description="BIG2" evidence="1">
    <location>
        <begin position="3566"/>
        <end position="3631"/>
    </location>
</feature>
<organism evidence="2 3">
    <name type="scientific">Nemorincola caseinilytica</name>
    <dbReference type="NCBI Taxonomy" id="2054315"/>
    <lineage>
        <taxon>Bacteria</taxon>
        <taxon>Pseudomonadati</taxon>
        <taxon>Bacteroidota</taxon>
        <taxon>Chitinophagia</taxon>
        <taxon>Chitinophagales</taxon>
        <taxon>Chitinophagaceae</taxon>
        <taxon>Nemorincola</taxon>
    </lineage>
</organism>
<feature type="domain" description="BIG2" evidence="1">
    <location>
        <begin position="2764"/>
        <end position="2833"/>
    </location>
</feature>
<gene>
    <name evidence="2" type="ORF">GCM10023093_30730</name>
</gene>
<evidence type="ECO:0000313" key="3">
    <source>
        <dbReference type="Proteomes" id="UP001500067"/>
    </source>
</evidence>
<dbReference type="InterPro" id="IPR008964">
    <property type="entry name" value="Invasin/intimin_cell_adhesion"/>
</dbReference>
<feature type="domain" description="BIG2" evidence="1">
    <location>
        <begin position="1824"/>
        <end position="1893"/>
    </location>
</feature>
<feature type="domain" description="BIG2" evidence="1">
    <location>
        <begin position="1678"/>
        <end position="1748"/>
    </location>
</feature>
<feature type="domain" description="BIG2" evidence="1">
    <location>
        <begin position="3119"/>
        <end position="3194"/>
    </location>
</feature>
<dbReference type="SUPFAM" id="SSF49373">
    <property type="entry name" value="Invasin/intimin cell-adhesion fragments"/>
    <property type="match status" value="4"/>
</dbReference>
<dbReference type="NCBIfam" id="TIGR04183">
    <property type="entry name" value="Por_Secre_tail"/>
    <property type="match status" value="1"/>
</dbReference>
<sequence length="4154" mass="402021">MLMLLLCIGTAASGAVSITSGTGGGNICSNKAVTGVAPAFTNLGPIVITEGLNTDLSVGTNTLVLYPPAGWQFSTTLPSLTYITGSNISGVSGTITNTALTVNVTVTSTVGADQFTISGLQVQPLTTSAPAGNIYAASVSGIAGITTGTGGSNFASLAVVAPVTASVSIAASPAGAICPGTNVVFTPTPVNAGTPNYTWSLNGVDVSIGSSYSNSSLLNGNTVSCRMTSSLGCLTGNPVHANTITATVLIPPAAITGSNNVCPGNTVTLGNTTTGGVWSSTNPAVGTISGSGVVTGIVAGTTTISYTVGGCAATRTVFVNNHPFAPALSSTSAAICNGSTLPITATGSPASPNILSQNFNSGLGGWVVDTIGSINILPGAEWKACADSYLNEQGWYRSPDHTTFMMANADTSGSSSTLSTRLTSPMFSLAEYTAATLTFQHAYDYWPAGDVYVNLEISTNGGSSWTTINNFRGANAGTKMGFVGQSFSLNPFLGYPNVKIRFHYHSSFGYYWALDNVIVTGTPGYIAPTWSPATWLYTDAACTIPYVAGNQSATVYVHPTAVSSSTPITYTATSTSGACAGAANSTVTVNPAPGAMSGALNVCVGTSSTLSNSVAGGTWVSGNTAIATIGSASGVVNGLSAGTAAMTYMLGSTCTAVVVVTVNISPAAITGNTNVCLGYSSTLANATTGGGWTSGDPAIAPVNATTGEVYGLALGTANITYSLGAGCIATSMVTVQPLPAAISGPAAVCATHSVTLTNATGGGTWAGSNSSIATVGSASGVVSGIVGGTANISYILTSTGCFAVKNVQVNPEAPITGPTRVCAGAAITLANSETGGTWTSGNTIVATVDPASGTVTGASSGTTSITYILPTGCVSSRDLTVDPLPAGITGPASVCIGSNITLGNTTAPGSWSGSNAAVATIGTSSGIVTGMGAGTAIMTYTTPLGCYRTYTINVLPVPAAITGTAAVCEAGTTVLSCATTGGTWSSSNGNATVTNGTVSGITAGPVTITYTIPNGCYAIRSATVNPLPGAITGTMAVCQGLSSTLINSATGGSWTSSNTVIATIGSASGTMTGGAAGTSVITYTLPTGCLATAVMTTNTLPGTLTGPSIVCTGASVALTSVTTGGTWTSSNANASVAGGTVTGATAGSVAITYTLPTTCMAVKTMTVYTSPAAIGGTPSVCEGLTTLLTCATTGGAWSTGNASVADVPPYSGLVTGMAAGTTNITYMLVTGCTAIATVTVMPLPAAITGTTNVCPGTSATLSSITTGGTWVSSVSANVSVGSASGIITGGVAGTSVISYILPTGCYTTTYAVTNPLPAGIVGSSSVCVGSGATYTNVTGGGSWATSNAAIGTIGSTTGIFTGIANGTVVISYILPTGCAAVRTISVNPLPDAITGPDNICQGATVTYTNATPGGTWTSGVITVASVGSSSGDVFGVSGGMAPITYTLPTGCRSVFILSVTATPAAISGSASVCVGSSILLSSATPGGSWVSGAPAIGSVNTGGIVSGVSAGTTLISYVLPLGCRVTKLVSVNPLPAAIVGNTSLCIGTPSTLSNATPGGIWTSATPTIASVGTSTGTVNGLLVNTTTISYILPTGCFTTTMVTVNVTPAAVTGASGLCEGQSTIYNNGVSGGTWSSSNASVASVGASTGVVSAISAGTATISYTLYGGCSATRVINIFPIPAPIDGATNICVGQLVTMTDVTPGGTWSSTNISVASIGSSSGVVMGLATGTAKIIYMLPAGCVASVTITVNSLPAPLTGSAVACIGSTTVLSTLSTGGSWSSGDPAIATVTGGVVSGIALGTAVISYSYGGGGCFVTKVVTVNPLPPPITGPASTCPGLSIALSIGVSGGAWSSTTSPGVATVNPATGVVNPISAGTAVITYTHSTGCRAYTTVTVTTVPAIVGPSVMCMGTATAFSHPNTGGTWGSSNTLIVGINASSGLAVGFSANTATISYTLPGGCVAKQAVTINTAPAAIGGATSVCPGLTTLLTNTIPGGTWSSSNTANATIGSSSGIVSGIATGVVSISYTLPTGCATSKLFTVNAAPATITGPATVCATSNIALGIAATGGTWISGTPSIASVGPTTGIVTGVTAGTVTISYQPAVGCVSTTVLTVHSVPAAITGTGIVCSGNTTTLANTTAGGTWSSNNTAIATVGSATGVVNTLTAGTATISYTLPAGCAATSTITVNQTPSVISGIPSVCVGYNTTLTSLPGGGTWTSTTPAVAAVPTGSGLVSGIATGTSIITYRLANSCRRTTIVTVSASPSVIPPATVCLGATATLTDPASAGGTWSSGNISIATIGSLSGVVAGINTGTTTITYTIGTGCVSTTTVTTQPVPAAITGLPNTCLGMITTLNTTTTGGTWSSSNSSVAVVGTGNGVVFGAAPGTADISYILPTGCSAVRTVTVSLAPATISGSAQVCAGSTIVLTNSVAGGSWSSSNTAIGTVNAVSGQVTGIAAGTTDITYTLGIGCIATKTITVYPLPAAITGTAAVCTGLTTILSNSTPGGSWSTGGAAYIGTTSGIVVGVSPGTAVVSYMLGTGCMSTTIMTVHPMAANTGTATACVGFTTTLSNTVGGGTWVSANNAVATAGSVTGIITGAAPGTAVISYTLPTGCVSTTVVTIAAISAITGPTNICTGLTTTLGNAAPGGTWSTSAPAIATVSGGAVTGIAPGTATISYIYGTGCVASVVATVNPLSGIAGSGTVCMGQTIALSNAITGGTWSTTGPCASVDATTGVVTGISAGTTDISYLLPTGCRATKTITVNALYPITGPTNLCVGLSMTLSNAATGGTWSSTNPGVATITSASGIVVGLSLGTTTISYIRSTGCNTAFVVSVTPMPAAITGQPHVCIGATTTLANASTGGTWVSSDITVLTIGSASGMVTGLSAGAATVSYRLTSGCFATTTFTVNALPPAISGVLQVCAGSATALGNAIAGGTWSGGNASIATVAAGTGIVSGVAQGTAAVTYTAGTGCATSAIVTVQPLPATISGSGSVCSGATTTLASATPGGTWSAASPTAGVDITTGVVTGISAGTAAITYTLPTGCYRTHSITVYVPPTGITGPSQVCAGSSILLANATSGGTWASGSTGTATINSTGLVSGIAAGTSTITYSLTSGCNALYTVTVHPLPTPMAGGMNVCIGSATTLASAPTGGTWASSAPLVATVSGGVVSGISAGTTVISYTLPTGCFIASTVTVNTLPATITGVFKVCTEHTTTLASTTTGGTWSSLEPTVATVNATTGVVSGIATGTATIVHTLATGCSRSAVVTVNLTPAAINGLSNVCEGATTPLTSATPGGVWSSATPAIATIGSSSGIVTGITAGSAVISYSLAATGCYTRATLTVDPVPAGITGITSLCPGTGTTLGNTIPGGTWSASGAAISLDALTGEVTGVTTGYGVVTYTVNGCFAIGVIPVNPLPAPVTGPATVCQAGLITLSNTTASGVWVSGTPAIATVHPATGVVSGLSAGVAAISYRLPTGCATALPVTVNALPAAIVGATSACLGTPMPLTSAPIGGTWTSGNITIATVGSATGMVTGVTIGATTATYTLPTGCRTVATIVVHPLPSPVSGPSTICQDMSVPYFSPTPDGVWSSSLPAVAGVNSVSGTVTGVSAGTATISYTLATGCSAVSVVTVNALLPITGLDRFCVGDTSVYGNGIPGGVWSSNTPVVATISATGTAHGLVYGATIISYSLPSGCVATRAVTVDQLPATYVLTGGGTFCAGAPGAPITLVGSTPGINYRLYNGTSPVFALIGTGGALNYGLHTTGGTYSIIATNPATGCSRAMTGTALIDPIPVLPAAISISSPVGDTMCFGSSALFSAITAMGGSAPAYQWSVNGTVVSTASSYAYTPADGDVLSCKLTSSSACATPAVATAYMNMTVLPIVAPGVSIAATPTGKVCAGTPVSFIATPVNGGITPAYQWRVNGSVAGTSSAYSYTPAHNDLVQCFMASGMRCRSADTVASSIITTDVAPLLIPQVTVSATPGFDVLPGTTITFSAAATNTGAAPAYQWKISGSAITGATNTTFTWSTFAGGDVVSCAVTSSGECAGYTSADSGTVTFGTAVHTNAASAGIGLYPNPNKGNFILKGRLGAGAGYTLQVTDVLGQVVYTGAGTAANGALHTQVTMPGHLANGMYMLSLLSDDGQRYILHFVIER</sequence>
<feature type="domain" description="BIG2" evidence="1">
    <location>
        <begin position="2327"/>
        <end position="2404"/>
    </location>
</feature>
<dbReference type="EMBL" id="BAABFA010000024">
    <property type="protein sequence ID" value="GAA4470127.1"/>
    <property type="molecule type" value="Genomic_DNA"/>
</dbReference>
<keyword evidence="3" id="KW-1185">Reference proteome</keyword>
<dbReference type="SMART" id="SM00635">
    <property type="entry name" value="BID_2"/>
    <property type="match status" value="21"/>
</dbReference>
<protein>
    <recommendedName>
        <fullName evidence="1">BIG2 domain-containing protein</fullName>
    </recommendedName>
</protein>
<feature type="domain" description="BIG2" evidence="1">
    <location>
        <begin position="1600"/>
        <end position="1675"/>
    </location>
</feature>
<evidence type="ECO:0000259" key="1">
    <source>
        <dbReference type="SMART" id="SM00635"/>
    </source>
</evidence>
<feature type="domain" description="BIG2" evidence="1">
    <location>
        <begin position="803"/>
        <end position="874"/>
    </location>
</feature>
<dbReference type="Proteomes" id="UP001500067">
    <property type="component" value="Unassembled WGS sequence"/>
</dbReference>
<dbReference type="InterPro" id="IPR003343">
    <property type="entry name" value="Big_2"/>
</dbReference>
<dbReference type="Gene3D" id="2.60.40.1080">
    <property type="match status" value="12"/>
</dbReference>
<feature type="domain" description="BIG2" evidence="1">
    <location>
        <begin position="2187"/>
        <end position="2258"/>
    </location>
</feature>
<dbReference type="InterPro" id="IPR026444">
    <property type="entry name" value="Secre_tail"/>
</dbReference>
<evidence type="ECO:0000313" key="2">
    <source>
        <dbReference type="EMBL" id="GAA4470127.1"/>
    </source>
</evidence>
<feature type="domain" description="BIG2" evidence="1">
    <location>
        <begin position="2836"/>
        <end position="2906"/>
    </location>
</feature>
<comment type="caution">
    <text evidence="2">The sequence shown here is derived from an EMBL/GenBank/DDBJ whole genome shotgun (WGS) entry which is preliminary data.</text>
</comment>
<feature type="domain" description="BIG2" evidence="1">
    <location>
        <begin position="2115"/>
        <end position="2185"/>
    </location>
</feature>